<dbReference type="GO" id="GO:0005737">
    <property type="term" value="C:cytoplasm"/>
    <property type="evidence" value="ECO:0007669"/>
    <property type="project" value="TreeGrafter"/>
</dbReference>
<dbReference type="InterPro" id="IPR002404">
    <property type="entry name" value="IRS_PTB"/>
</dbReference>
<reference evidence="3" key="3">
    <citation type="submission" date="2025-09" db="UniProtKB">
        <authorList>
            <consortium name="Ensembl"/>
        </authorList>
    </citation>
    <scope>IDENTIFICATION</scope>
</reference>
<evidence type="ECO:0000259" key="2">
    <source>
        <dbReference type="Pfam" id="PF02174"/>
    </source>
</evidence>
<reference evidence="3" key="2">
    <citation type="submission" date="2025-08" db="UniProtKB">
        <authorList>
            <consortium name="Ensembl"/>
        </authorList>
    </citation>
    <scope>IDENTIFICATION</scope>
</reference>
<dbReference type="GO" id="GO:0043410">
    <property type="term" value="P:positive regulation of MAPK cascade"/>
    <property type="evidence" value="ECO:0007669"/>
    <property type="project" value="TreeGrafter"/>
</dbReference>
<dbReference type="SUPFAM" id="SSF50729">
    <property type="entry name" value="PH domain-like"/>
    <property type="match status" value="1"/>
</dbReference>
<reference evidence="3" key="1">
    <citation type="submission" date="2020-03" db="EMBL/GenBank/DDBJ databases">
        <title>Melopsittacus undulatus (budgerigar) genome, bMelUnd1, maternal haplotype with Z.</title>
        <authorList>
            <person name="Gedman G."/>
            <person name="Mountcastle J."/>
            <person name="Haase B."/>
            <person name="Formenti G."/>
            <person name="Wright T."/>
            <person name="Apodaca J."/>
            <person name="Pelan S."/>
            <person name="Chow W."/>
            <person name="Rhie A."/>
            <person name="Howe K."/>
            <person name="Fedrigo O."/>
            <person name="Jarvis E.D."/>
        </authorList>
    </citation>
    <scope>NUCLEOTIDE SEQUENCE [LARGE SCALE GENOMIC DNA]</scope>
</reference>
<dbReference type="GO" id="GO:0007265">
    <property type="term" value="P:Ras protein signal transduction"/>
    <property type="evidence" value="ECO:0007669"/>
    <property type="project" value="TreeGrafter"/>
</dbReference>
<dbReference type="InterPro" id="IPR050996">
    <property type="entry name" value="Docking_Protein_DOK"/>
</dbReference>
<dbReference type="InterPro" id="IPR011993">
    <property type="entry name" value="PH-like_dom_sf"/>
</dbReference>
<protein>
    <recommendedName>
        <fullName evidence="2">IRS-type PTB domain-containing protein</fullName>
    </recommendedName>
</protein>
<keyword evidence="4" id="KW-1185">Reference proteome</keyword>
<sequence>MGCGAGRRCASGEGNFEFETRQGNEIFQAIELAISEHQSRDAEEPWKEDDAPRSHGHARMPSWAQGHEDSMAHHPEDAPDPLYDSISMAGGQAGKQPPLHPSAPKPEHIYDEPEGLSSHTVYHEPEEVKGEAWRLQAAPEEPTGHEYPYSPQRDDYAVPKRAVPLRQPFLLQGKEYEPGPCTSLGCTSRTARCSRWPDTA</sequence>
<name>A0A8V5HA21_MELUD</name>
<dbReference type="Proteomes" id="UP000694405">
    <property type="component" value="Chromosome 18"/>
</dbReference>
<dbReference type="Gene3D" id="2.30.29.30">
    <property type="entry name" value="Pleckstrin-homology domain (PH domain)/Phosphotyrosine-binding domain (PTB)"/>
    <property type="match status" value="1"/>
</dbReference>
<feature type="region of interest" description="Disordered" evidence="1">
    <location>
        <begin position="33"/>
        <end position="155"/>
    </location>
</feature>
<feature type="compositionally biased region" description="Basic and acidic residues" evidence="1">
    <location>
        <begin position="121"/>
        <end position="132"/>
    </location>
</feature>
<feature type="compositionally biased region" description="Basic and acidic residues" evidence="1">
    <location>
        <begin position="66"/>
        <end position="77"/>
    </location>
</feature>
<evidence type="ECO:0000313" key="3">
    <source>
        <dbReference type="Ensembl" id="ENSMUNP00000023893.1"/>
    </source>
</evidence>
<feature type="domain" description="IRS-type PTB" evidence="2">
    <location>
        <begin position="5"/>
        <end position="35"/>
    </location>
</feature>
<feature type="compositionally biased region" description="Basic and acidic residues" evidence="1">
    <location>
        <begin position="37"/>
        <end position="53"/>
    </location>
</feature>
<dbReference type="GO" id="GO:0007169">
    <property type="term" value="P:cell surface receptor protein tyrosine kinase signaling pathway"/>
    <property type="evidence" value="ECO:0007669"/>
    <property type="project" value="TreeGrafter"/>
</dbReference>
<dbReference type="Ensembl" id="ENSMUNT00000032322.1">
    <property type="protein sequence ID" value="ENSMUNP00000023893.1"/>
    <property type="gene ID" value="ENSMUNG00000018300.1"/>
</dbReference>
<accession>A0A8V5HA21</accession>
<organism evidence="3 4">
    <name type="scientific">Melopsittacus undulatus</name>
    <name type="common">Budgerigar</name>
    <name type="synonym">Psittacus undulatus</name>
    <dbReference type="NCBI Taxonomy" id="13146"/>
    <lineage>
        <taxon>Eukaryota</taxon>
        <taxon>Metazoa</taxon>
        <taxon>Chordata</taxon>
        <taxon>Craniata</taxon>
        <taxon>Vertebrata</taxon>
        <taxon>Euteleostomi</taxon>
        <taxon>Archelosauria</taxon>
        <taxon>Archosauria</taxon>
        <taxon>Dinosauria</taxon>
        <taxon>Saurischia</taxon>
        <taxon>Theropoda</taxon>
        <taxon>Coelurosauria</taxon>
        <taxon>Aves</taxon>
        <taxon>Neognathae</taxon>
        <taxon>Neoaves</taxon>
        <taxon>Telluraves</taxon>
        <taxon>Australaves</taxon>
        <taxon>Psittaciformes</taxon>
        <taxon>Psittaculidae</taxon>
        <taxon>Melopsittacus</taxon>
    </lineage>
</organism>
<dbReference type="AlphaFoldDB" id="A0A8V5HA21"/>
<evidence type="ECO:0000313" key="4">
    <source>
        <dbReference type="Proteomes" id="UP000694405"/>
    </source>
</evidence>
<dbReference type="Pfam" id="PF02174">
    <property type="entry name" value="IRS"/>
    <property type="match status" value="1"/>
</dbReference>
<dbReference type="PANTHER" id="PTHR21258:SF62">
    <property type="entry name" value="INSULIN RECEPTOR SUBSTRATE 1"/>
    <property type="match status" value="1"/>
</dbReference>
<proteinExistence type="predicted"/>
<evidence type="ECO:0000256" key="1">
    <source>
        <dbReference type="SAM" id="MobiDB-lite"/>
    </source>
</evidence>
<dbReference type="PANTHER" id="PTHR21258">
    <property type="entry name" value="DOCKING PROTEIN RELATED"/>
    <property type="match status" value="1"/>
</dbReference>